<accession>A0A0J6F5X2</accession>
<organism evidence="1 2">
    <name type="scientific">Coccidioides posadasii RMSCC 3488</name>
    <dbReference type="NCBI Taxonomy" id="454284"/>
    <lineage>
        <taxon>Eukaryota</taxon>
        <taxon>Fungi</taxon>
        <taxon>Dikarya</taxon>
        <taxon>Ascomycota</taxon>
        <taxon>Pezizomycotina</taxon>
        <taxon>Eurotiomycetes</taxon>
        <taxon>Eurotiomycetidae</taxon>
        <taxon>Onygenales</taxon>
        <taxon>Onygenaceae</taxon>
        <taxon>Coccidioides</taxon>
    </lineage>
</organism>
<reference evidence="2" key="2">
    <citation type="journal article" date="2009" name="Genome Res.">
        <title>Comparative genomic analyses of the human fungal pathogens Coccidioides and their relatives.</title>
        <authorList>
            <person name="Sharpton T.J."/>
            <person name="Stajich J.E."/>
            <person name="Rounsley S.D."/>
            <person name="Gardner M.J."/>
            <person name="Wortman J.R."/>
            <person name="Jordar V.S."/>
            <person name="Maiti R."/>
            <person name="Kodira C.D."/>
            <person name="Neafsey D.E."/>
            <person name="Zeng Q."/>
            <person name="Hung C.-Y."/>
            <person name="McMahan C."/>
            <person name="Muszewska A."/>
            <person name="Grynberg M."/>
            <person name="Mandel M.A."/>
            <person name="Kellner E.M."/>
            <person name="Barker B.M."/>
            <person name="Galgiani J.N."/>
            <person name="Orbach M.J."/>
            <person name="Kirkland T.N."/>
            <person name="Cole G.T."/>
            <person name="Henn M.R."/>
            <person name="Birren B.W."/>
            <person name="Taylor J.W."/>
        </authorList>
    </citation>
    <scope>NUCLEOTIDE SEQUENCE [LARGE SCALE GENOMIC DNA]</scope>
    <source>
        <strain evidence="2">RMSCC 3488</strain>
    </source>
</reference>
<reference evidence="1 2" key="1">
    <citation type="submission" date="2007-06" db="EMBL/GenBank/DDBJ databases">
        <title>The Genome Sequence of Coccidioides posadasii RMSCC_3488.</title>
        <authorList>
            <consortium name="Coccidioides Genome Resources Consortium"/>
            <consortium name="The Broad Institute Genome Sequencing Platform"/>
            <person name="Henn M.R."/>
            <person name="Sykes S."/>
            <person name="Young S."/>
            <person name="Jaffe D."/>
            <person name="Berlin A."/>
            <person name="Alvarez P."/>
            <person name="Butler J."/>
            <person name="Gnerre S."/>
            <person name="Grabherr M."/>
            <person name="Mauceli E."/>
            <person name="Brockman W."/>
            <person name="Kodira C."/>
            <person name="Alvarado L."/>
            <person name="Zeng Q."/>
            <person name="Crawford M."/>
            <person name="Antoine C."/>
            <person name="Devon K."/>
            <person name="Galgiani J."/>
            <person name="Orsborn K."/>
            <person name="Lewis M.L."/>
            <person name="Nusbaum C."/>
            <person name="Galagan J."/>
            <person name="Birren B."/>
        </authorList>
    </citation>
    <scope>NUCLEOTIDE SEQUENCE [LARGE SCALE GENOMIC DNA]</scope>
    <source>
        <strain evidence="1 2">RMSCC 3488</strain>
    </source>
</reference>
<dbReference type="VEuPathDB" id="FungiDB:CPAG_04655"/>
<proteinExistence type="predicted"/>
<name>A0A0J6F5X2_COCPO</name>
<dbReference type="AlphaFoldDB" id="A0A0J6F5X2"/>
<evidence type="ECO:0000313" key="2">
    <source>
        <dbReference type="Proteomes" id="UP000054567"/>
    </source>
</evidence>
<sequence>MTPTTDFDLQTALAACQDSPPARWAFIRQFTRSWASTATLNNTQAPADANSTEIGLAAGEQRLKLTLPPALKEAYKLLGHRPDLTSNHDRFLAPEELYIHQHTTTDDISTLVFRTENQNAAIWGIKICHFSNPDPPVFIRLGLSEEEAEQWLPWTATFSEALVEIILTESMFDPTALTYISFEECGRSELEKRFTPLPFPRYSPESGSTISWFTHGPNLLLRHDGSEVMIRARTDDAVQRLTEQNPDLFSNLVPNGYI</sequence>
<gene>
    <name evidence="1" type="ORF">CPAG_04655</name>
</gene>
<reference evidence="2" key="3">
    <citation type="journal article" date="2010" name="Genome Res.">
        <title>Population genomic sequencing of Coccidioides fungi reveals recent hybridization and transposon control.</title>
        <authorList>
            <person name="Neafsey D.E."/>
            <person name="Barker B.M."/>
            <person name="Sharpton T.J."/>
            <person name="Stajich J.E."/>
            <person name="Park D.J."/>
            <person name="Whiston E."/>
            <person name="Hung C.-Y."/>
            <person name="McMahan C."/>
            <person name="White J."/>
            <person name="Sykes S."/>
            <person name="Heiman D."/>
            <person name="Young S."/>
            <person name="Zeng Q."/>
            <person name="Abouelleil A."/>
            <person name="Aftuck L."/>
            <person name="Bessette D."/>
            <person name="Brown A."/>
            <person name="FitzGerald M."/>
            <person name="Lui A."/>
            <person name="Macdonald J.P."/>
            <person name="Priest M."/>
            <person name="Orbach M.J."/>
            <person name="Galgiani J.N."/>
            <person name="Kirkland T.N."/>
            <person name="Cole G.T."/>
            <person name="Birren B.W."/>
            <person name="Henn M.R."/>
            <person name="Taylor J.W."/>
            <person name="Rounsley S.D."/>
        </authorList>
    </citation>
    <scope>NUCLEOTIDE SEQUENCE [LARGE SCALE GENOMIC DNA]</scope>
    <source>
        <strain evidence="2">RMSCC 3488</strain>
    </source>
</reference>
<dbReference type="OrthoDB" id="4483908at2759"/>
<protein>
    <recommendedName>
        <fullName evidence="3">SMI1/KNR4 family protein</fullName>
    </recommendedName>
</protein>
<evidence type="ECO:0008006" key="3">
    <source>
        <dbReference type="Google" id="ProtNLM"/>
    </source>
</evidence>
<dbReference type="Proteomes" id="UP000054567">
    <property type="component" value="Unassembled WGS sequence"/>
</dbReference>
<evidence type="ECO:0000313" key="1">
    <source>
        <dbReference type="EMBL" id="KMM68326.1"/>
    </source>
</evidence>
<dbReference type="EMBL" id="DS268110">
    <property type="protein sequence ID" value="KMM68326.1"/>
    <property type="molecule type" value="Genomic_DNA"/>
</dbReference>